<evidence type="ECO:0000256" key="2">
    <source>
        <dbReference type="ARBA" id="ARBA00022771"/>
    </source>
</evidence>
<accession>A0A9N9HG21</accession>
<comment type="caution">
    <text evidence="6">The sequence shown here is derived from an EMBL/GenBank/DDBJ whole genome shotgun (WGS) entry which is preliminary data.</text>
</comment>
<evidence type="ECO:0000313" key="6">
    <source>
        <dbReference type="EMBL" id="CAG8687519.1"/>
    </source>
</evidence>
<keyword evidence="1" id="KW-0479">Metal-binding</keyword>
<dbReference type="Proteomes" id="UP000789396">
    <property type="component" value="Unassembled WGS sequence"/>
</dbReference>
<feature type="domain" description="BED-type" evidence="5">
    <location>
        <begin position="13"/>
        <end position="65"/>
    </location>
</feature>
<keyword evidence="2 4" id="KW-0863">Zinc-finger</keyword>
<organism evidence="6 7">
    <name type="scientific">Racocetra fulgida</name>
    <dbReference type="NCBI Taxonomy" id="60492"/>
    <lineage>
        <taxon>Eukaryota</taxon>
        <taxon>Fungi</taxon>
        <taxon>Fungi incertae sedis</taxon>
        <taxon>Mucoromycota</taxon>
        <taxon>Glomeromycotina</taxon>
        <taxon>Glomeromycetes</taxon>
        <taxon>Diversisporales</taxon>
        <taxon>Gigasporaceae</taxon>
        <taxon>Racocetra</taxon>
    </lineage>
</organism>
<dbReference type="AlphaFoldDB" id="A0A9N9HG21"/>
<dbReference type="PROSITE" id="PS50808">
    <property type="entry name" value="ZF_BED"/>
    <property type="match status" value="1"/>
</dbReference>
<feature type="non-terminal residue" evidence="6">
    <location>
        <position position="119"/>
    </location>
</feature>
<dbReference type="InterPro" id="IPR036236">
    <property type="entry name" value="Znf_C2H2_sf"/>
</dbReference>
<dbReference type="OrthoDB" id="2415594at2759"/>
<dbReference type="EMBL" id="CAJVPZ010018395">
    <property type="protein sequence ID" value="CAG8687519.1"/>
    <property type="molecule type" value="Genomic_DNA"/>
</dbReference>
<keyword evidence="3" id="KW-0862">Zinc</keyword>
<name>A0A9N9HG21_9GLOM</name>
<evidence type="ECO:0000256" key="3">
    <source>
        <dbReference type="ARBA" id="ARBA00022833"/>
    </source>
</evidence>
<dbReference type="GO" id="GO:0008270">
    <property type="term" value="F:zinc ion binding"/>
    <property type="evidence" value="ECO:0007669"/>
    <property type="project" value="UniProtKB-KW"/>
</dbReference>
<protein>
    <submittedName>
        <fullName evidence="6">12119_t:CDS:1</fullName>
    </submittedName>
</protein>
<dbReference type="InterPro" id="IPR003656">
    <property type="entry name" value="Znf_BED"/>
</dbReference>
<dbReference type="Pfam" id="PF02892">
    <property type="entry name" value="zf-BED"/>
    <property type="match status" value="1"/>
</dbReference>
<evidence type="ECO:0000259" key="5">
    <source>
        <dbReference type="PROSITE" id="PS50808"/>
    </source>
</evidence>
<evidence type="ECO:0000256" key="1">
    <source>
        <dbReference type="ARBA" id="ARBA00022723"/>
    </source>
</evidence>
<dbReference type="SUPFAM" id="SSF57667">
    <property type="entry name" value="beta-beta-alpha zinc fingers"/>
    <property type="match status" value="1"/>
</dbReference>
<evidence type="ECO:0000313" key="7">
    <source>
        <dbReference type="Proteomes" id="UP000789396"/>
    </source>
</evidence>
<proteinExistence type="predicted"/>
<sequence>SEPVSEADTTSSRKPSPLWNYFKFSSEEPNRPTCSKCGFKFSSKTRNSSLEKHLNTQHNIKIEKIKTQKSRLPFFNNNPEVFDQYSASDKLTHVSPNIVKDDIITTRNYFHGLKQCHES</sequence>
<keyword evidence="7" id="KW-1185">Reference proteome</keyword>
<feature type="non-terminal residue" evidence="6">
    <location>
        <position position="1"/>
    </location>
</feature>
<dbReference type="GO" id="GO:0003677">
    <property type="term" value="F:DNA binding"/>
    <property type="evidence" value="ECO:0007669"/>
    <property type="project" value="InterPro"/>
</dbReference>
<reference evidence="6" key="1">
    <citation type="submission" date="2021-06" db="EMBL/GenBank/DDBJ databases">
        <authorList>
            <person name="Kallberg Y."/>
            <person name="Tangrot J."/>
            <person name="Rosling A."/>
        </authorList>
    </citation>
    <scope>NUCLEOTIDE SEQUENCE</scope>
    <source>
        <strain evidence="6">IN212</strain>
    </source>
</reference>
<gene>
    <name evidence="6" type="ORF">RFULGI_LOCUS9842</name>
</gene>
<evidence type="ECO:0000256" key="4">
    <source>
        <dbReference type="PROSITE-ProRule" id="PRU00027"/>
    </source>
</evidence>